<evidence type="ECO:0000313" key="2">
    <source>
        <dbReference type="Proteomes" id="UP000189883"/>
    </source>
</evidence>
<proteinExistence type="predicted"/>
<evidence type="ECO:0000313" key="1">
    <source>
        <dbReference type="EMBL" id="AQY21347.1"/>
    </source>
</evidence>
<name>A0A1S7DQG0_RIEAN</name>
<dbReference type="AlphaFoldDB" id="A0A1S7DQG0"/>
<reference evidence="1 2" key="1">
    <citation type="submission" date="2015-06" db="EMBL/GenBank/DDBJ databases">
        <title>R. anatipestifer strain HXb2 is the most virulent strain so far, and the genome sequence would help us uncover the pathogenesis.</title>
        <authorList>
            <person name="Hu Q."/>
            <person name="Qi J."/>
            <person name="Bo H."/>
            <person name="Liu G."/>
            <person name="Tao M."/>
            <person name="Ding Y."/>
            <person name="Xue Y."/>
        </authorList>
    </citation>
    <scope>NUCLEOTIDE SEQUENCE [LARGE SCALE GENOMIC DNA]</scope>
    <source>
        <strain evidence="1 2">HXb2</strain>
    </source>
</reference>
<protein>
    <recommendedName>
        <fullName evidence="3">tRNA nuclease CdiA C-terminal domain-containing protein</fullName>
    </recommendedName>
</protein>
<accession>A0A1S7DQG0</accession>
<organism evidence="1 2">
    <name type="scientific">Riemerella anatipestifer</name>
    <name type="common">Moraxella anatipestifer</name>
    <dbReference type="NCBI Taxonomy" id="34085"/>
    <lineage>
        <taxon>Bacteria</taxon>
        <taxon>Pseudomonadati</taxon>
        <taxon>Bacteroidota</taxon>
        <taxon>Flavobacteriia</taxon>
        <taxon>Flavobacteriales</taxon>
        <taxon>Weeksellaceae</taxon>
        <taxon>Riemerella</taxon>
    </lineage>
</organism>
<dbReference type="Gene3D" id="3.40.1350.120">
    <property type="match status" value="1"/>
</dbReference>
<sequence>MEQYVKEIAKIYYALIQKVSRLSSLNKVDKTKPFHLRDYPALQKQIDQLFEKFAKNIEVTIQNNSSKEWLLAERKQKQLVDEIAKRTNLNKTLINKYNRPNMEAILAFQNRKTDGLRLSDRIWNYTNQFKNEIELGLDIGLGEGKSASELSRDLRSYLKEPDRLYRKVRDKHGQLVLSQRAKEYHPGQGVYRSSYKNAMRLTRTENNMAYHEANYLKYQEFDFVIGIEIRLSNNPNHCPFCASMAGKYPKHFKFWGWHPQCRCTTIPILKSFAEIQADNERILEGKEPLRSTNEITKLHEPLQKWVKDNRHKIDTVRVQPYWMQQNRGYLFGEYNLLRDKIGKHNQLAVKKVSTNIIFSDVTGGLATMGLKGISQAVNYYNKLEVNAEKVSILKAITQMKEFEVVRHLSNADNKIYGFNIKQFDELLKAHEMPKNITIAKKLLQNGYDVYLLPNVSGAKSADFIGVKGNKYYYLEGKTINGKSTIKQRLIEASTQSDRAILDIVGTNDINEISDSIKWFFENNNSVREVILFKGSRLISITRRYFSSKNFRKNFIKEWGQKK</sequence>
<evidence type="ECO:0008006" key="3">
    <source>
        <dbReference type="Google" id="ProtNLM"/>
    </source>
</evidence>
<gene>
    <name evidence="1" type="ORF">AB406_0388</name>
</gene>
<dbReference type="Proteomes" id="UP000189883">
    <property type="component" value="Chromosome"/>
</dbReference>
<dbReference type="EMBL" id="CP011859">
    <property type="protein sequence ID" value="AQY21347.1"/>
    <property type="molecule type" value="Genomic_DNA"/>
</dbReference>